<keyword evidence="3 5" id="KW-0863">Zinc-finger</keyword>
<feature type="region of interest" description="Disordered" evidence="6">
    <location>
        <begin position="1"/>
        <end position="28"/>
    </location>
</feature>
<dbReference type="InterPro" id="IPR001214">
    <property type="entry name" value="SET_dom"/>
</dbReference>
<dbReference type="GO" id="GO:0005634">
    <property type="term" value="C:nucleus"/>
    <property type="evidence" value="ECO:0007669"/>
    <property type="project" value="UniProtKB-ARBA"/>
</dbReference>
<keyword evidence="1" id="KW-0479">Metal-binding</keyword>
<dbReference type="SMART" id="SM00355">
    <property type="entry name" value="ZnF_C2H2"/>
    <property type="match status" value="7"/>
</dbReference>
<evidence type="ECO:0000259" key="8">
    <source>
        <dbReference type="PROSITE" id="PS50280"/>
    </source>
</evidence>
<keyword evidence="10" id="KW-1185">Reference proteome</keyword>
<evidence type="ECO:0000256" key="6">
    <source>
        <dbReference type="SAM" id="MobiDB-lite"/>
    </source>
</evidence>
<dbReference type="KEGG" id="btab:109035982"/>
<evidence type="ECO:0000256" key="5">
    <source>
        <dbReference type="PROSITE-ProRule" id="PRU00042"/>
    </source>
</evidence>
<evidence type="ECO:0000256" key="3">
    <source>
        <dbReference type="ARBA" id="ARBA00022771"/>
    </source>
</evidence>
<dbReference type="PROSITE" id="PS50157">
    <property type="entry name" value="ZINC_FINGER_C2H2_2"/>
    <property type="match status" value="6"/>
</dbReference>
<dbReference type="InterPro" id="IPR050329">
    <property type="entry name" value="GLI_C2H2-zinc-finger"/>
</dbReference>
<name>A0A9P0A4I8_BEMTA</name>
<feature type="domain" description="C2H2-type" evidence="7">
    <location>
        <begin position="625"/>
        <end position="652"/>
    </location>
</feature>
<dbReference type="PROSITE" id="PS50280">
    <property type="entry name" value="SET"/>
    <property type="match status" value="1"/>
</dbReference>
<dbReference type="Proteomes" id="UP001152759">
    <property type="component" value="Chromosome 2"/>
</dbReference>
<accession>A0A9P0A4I8</accession>
<feature type="domain" description="C2H2-type" evidence="7">
    <location>
        <begin position="653"/>
        <end position="683"/>
    </location>
</feature>
<dbReference type="GO" id="GO:0008757">
    <property type="term" value="F:S-adenosylmethionine-dependent methyltransferase activity"/>
    <property type="evidence" value="ECO:0007669"/>
    <property type="project" value="UniProtKB-ARBA"/>
</dbReference>
<dbReference type="GO" id="GO:0045944">
    <property type="term" value="P:positive regulation of transcription by RNA polymerase II"/>
    <property type="evidence" value="ECO:0007669"/>
    <property type="project" value="UniProtKB-ARBA"/>
</dbReference>
<dbReference type="GO" id="GO:0000978">
    <property type="term" value="F:RNA polymerase II cis-regulatory region sequence-specific DNA binding"/>
    <property type="evidence" value="ECO:0007669"/>
    <property type="project" value="TreeGrafter"/>
</dbReference>
<feature type="domain" description="SET" evidence="8">
    <location>
        <begin position="337"/>
        <end position="452"/>
    </location>
</feature>
<feature type="compositionally biased region" description="Basic and acidic residues" evidence="6">
    <location>
        <begin position="126"/>
        <end position="136"/>
    </location>
</feature>
<dbReference type="Gene3D" id="2.170.270.10">
    <property type="entry name" value="SET domain"/>
    <property type="match status" value="1"/>
</dbReference>
<dbReference type="InterPro" id="IPR046341">
    <property type="entry name" value="SET_dom_sf"/>
</dbReference>
<dbReference type="GO" id="GO:0000981">
    <property type="term" value="F:DNA-binding transcription factor activity, RNA polymerase II-specific"/>
    <property type="evidence" value="ECO:0007669"/>
    <property type="project" value="TreeGrafter"/>
</dbReference>
<evidence type="ECO:0000313" key="9">
    <source>
        <dbReference type="EMBL" id="CAH0383881.1"/>
    </source>
</evidence>
<evidence type="ECO:0000259" key="7">
    <source>
        <dbReference type="PROSITE" id="PS50157"/>
    </source>
</evidence>
<dbReference type="Pfam" id="PF21549">
    <property type="entry name" value="PRDM2_PR"/>
    <property type="match status" value="1"/>
</dbReference>
<dbReference type="GO" id="GO:0008170">
    <property type="term" value="F:N-methyltransferase activity"/>
    <property type="evidence" value="ECO:0007669"/>
    <property type="project" value="UniProtKB-ARBA"/>
</dbReference>
<gene>
    <name evidence="9" type="ORF">BEMITA_LOCUS3280</name>
</gene>
<dbReference type="InterPro" id="IPR058902">
    <property type="entry name" value="zf_C2H2_ZNF292/Rlf"/>
</dbReference>
<dbReference type="SUPFAM" id="SSF57667">
    <property type="entry name" value="beta-beta-alpha zinc fingers"/>
    <property type="match status" value="2"/>
</dbReference>
<sequence>MPKHNKKSRNVKPKLLKISNTHADENTSPRINIGLSNISKWNQLKKQLYLETDEAFVAHLLKTLEGLLSKQNENKAKVESSQRHTGAIEISRNFSSKDSFSSDIQDNIDVNLSAGREQIQIENTQETDRPTSEIHDGSSLASHPIKNDGNNPASVFENSTHEEALAVDMHEIKHHEPELAFQNPASPVSKHSPSPISSENQRNLNDIAEMSTAVEPPNSTAKPNILSRGSNMSRKAQKRRDKFALARTNLNAQANASLVRKSRSEKEGSKVGGSSKKPCPYCNQLHQGTVCPVFCPIKRIKDSISHEDWIKGDVFVHSNSVCDSDEELNFSKCSLPECLELKSIKSSHDYSVVARLQIPQFTEFGPLIGEPIKMQDIPDDCNMHSIWEVQDNDGKLFYLSTENLNLSNWLSHIRPAPSLETSNVSIVTRDSQLYFVSTATIVTGSELLYWTDNIAKVWDDKKVNKKNCGGCNIKFNHIFYYRLHCQIFHDANCSLTVRKYHCKVCGAAVLGKQNIVKHAAELHRGKGAYQCPFCKKFFLRLNYLDMHKTYGCSSNPQRLRPLCDFCGRKFCQPQKLKVHIKRMHGDISSILAEFQCMSCLRVLGSRAALQRHNKEVHHKSERVSFTCQQCGKGFQNKSNLKIHMLTHSGIKPFRCSVAECSSAFTTKQCLQLHYKKFHGLSDENMPKIHRTVEYTFNAYAGENLSDSQAGSPQSCENSDSQCQTPTSPSPSEISSKNRRLSSPVNMTSHDETDISSNQYNVAVNCSSNFDEQSDSAHSSSVIMKSSVKGYHEEIVSEIREKPSMLPLSSECETEIENKGLYPYGRTDSSNASLLVEAAIDAVEKVINVDHSPINFTITHDPAGVPAGMDHDDEQRGVSSQSPVLMPPFNLSVHPESQSSSLDISISSAYHDEITPPHYGAPYSLHLSPVDVVRVAEQNENYLHKTDDMSGDECENPVQNLCLSSKDRLQIDVLAYKSYPESIEEKSSLLKQYENRDRLPFLKHYSPLDDRGLKYDPLDERLISASEERLNLFKQYELLEERSPTLLKQYDVMEERSSLYKLYDNGTDERGFSFESLESADLSRCPALGHIYSNLQVSPPKYPRPLYGTNPSHAYSDVLRVVNLHSQSVDLSLPRPPATNLIPSSPTYQSYPLSPTLPTYLTPRSALSPTYHPYSGYY</sequence>
<evidence type="ECO:0000256" key="1">
    <source>
        <dbReference type="ARBA" id="ARBA00022723"/>
    </source>
</evidence>
<feature type="compositionally biased region" description="Polar residues" evidence="6">
    <location>
        <begin position="217"/>
        <end position="234"/>
    </location>
</feature>
<dbReference type="InterPro" id="IPR013087">
    <property type="entry name" value="Znf_C2H2_type"/>
</dbReference>
<keyword evidence="2" id="KW-0677">Repeat</keyword>
<dbReference type="EMBL" id="OU963863">
    <property type="protein sequence ID" value="CAH0383881.1"/>
    <property type="molecule type" value="Genomic_DNA"/>
</dbReference>
<feature type="region of interest" description="Disordered" evidence="6">
    <location>
        <begin position="703"/>
        <end position="755"/>
    </location>
</feature>
<evidence type="ECO:0000313" key="10">
    <source>
        <dbReference type="Proteomes" id="UP001152759"/>
    </source>
</evidence>
<dbReference type="GO" id="GO:0008276">
    <property type="term" value="F:protein methyltransferase activity"/>
    <property type="evidence" value="ECO:0007669"/>
    <property type="project" value="UniProtKB-ARBA"/>
</dbReference>
<protein>
    <submittedName>
        <fullName evidence="9">Uncharacterized protein</fullName>
    </submittedName>
</protein>
<dbReference type="InterPro" id="IPR036236">
    <property type="entry name" value="Znf_C2H2_sf"/>
</dbReference>
<evidence type="ECO:0000256" key="2">
    <source>
        <dbReference type="ARBA" id="ARBA00022737"/>
    </source>
</evidence>
<dbReference type="PROSITE" id="PS00028">
    <property type="entry name" value="ZINC_FINGER_C2H2_1"/>
    <property type="match status" value="4"/>
</dbReference>
<dbReference type="Pfam" id="PF26218">
    <property type="entry name" value="zf_C2H2_ZNF292"/>
    <property type="match status" value="1"/>
</dbReference>
<dbReference type="FunFam" id="3.30.160.60:FF:000765">
    <property type="entry name" value="Zinc finger 45-like"/>
    <property type="match status" value="1"/>
</dbReference>
<feature type="region of interest" description="Disordered" evidence="6">
    <location>
        <begin position="254"/>
        <end position="275"/>
    </location>
</feature>
<feature type="region of interest" description="Disordered" evidence="6">
    <location>
        <begin position="121"/>
        <end position="155"/>
    </location>
</feature>
<feature type="domain" description="C2H2-type" evidence="7">
    <location>
        <begin position="500"/>
        <end position="528"/>
    </location>
</feature>
<proteinExistence type="predicted"/>
<dbReference type="PANTHER" id="PTHR19818">
    <property type="entry name" value="ZINC FINGER PROTEIN ZIC AND GLI"/>
    <property type="match status" value="1"/>
</dbReference>
<dbReference type="GO" id="GO:0008270">
    <property type="term" value="F:zinc ion binding"/>
    <property type="evidence" value="ECO:0007669"/>
    <property type="project" value="UniProtKB-KW"/>
</dbReference>
<keyword evidence="4" id="KW-0862">Zinc</keyword>
<dbReference type="PANTHER" id="PTHR19818:SF139">
    <property type="entry name" value="PAIR-RULE PROTEIN ODD-PAIRED"/>
    <property type="match status" value="1"/>
</dbReference>
<feature type="compositionally biased region" description="Basic residues" evidence="6">
    <location>
        <begin position="1"/>
        <end position="15"/>
    </location>
</feature>
<feature type="domain" description="C2H2-type" evidence="7">
    <location>
        <begin position="529"/>
        <end position="556"/>
    </location>
</feature>
<feature type="domain" description="C2H2-type" evidence="7">
    <location>
        <begin position="561"/>
        <end position="584"/>
    </location>
</feature>
<dbReference type="AlphaFoldDB" id="A0A9P0A4I8"/>
<feature type="domain" description="C2H2-type" evidence="7">
    <location>
        <begin position="594"/>
        <end position="623"/>
    </location>
</feature>
<feature type="region of interest" description="Disordered" evidence="6">
    <location>
        <begin position="180"/>
        <end position="235"/>
    </location>
</feature>
<organism evidence="9 10">
    <name type="scientific">Bemisia tabaci</name>
    <name type="common">Sweetpotato whitefly</name>
    <name type="synonym">Aleurodes tabaci</name>
    <dbReference type="NCBI Taxonomy" id="7038"/>
    <lineage>
        <taxon>Eukaryota</taxon>
        <taxon>Metazoa</taxon>
        <taxon>Ecdysozoa</taxon>
        <taxon>Arthropoda</taxon>
        <taxon>Hexapoda</taxon>
        <taxon>Insecta</taxon>
        <taxon>Pterygota</taxon>
        <taxon>Neoptera</taxon>
        <taxon>Paraneoptera</taxon>
        <taxon>Hemiptera</taxon>
        <taxon>Sternorrhyncha</taxon>
        <taxon>Aleyrodoidea</taxon>
        <taxon>Aleyrodidae</taxon>
        <taxon>Aleyrodinae</taxon>
        <taxon>Bemisia</taxon>
    </lineage>
</organism>
<dbReference type="Gene3D" id="3.30.160.60">
    <property type="entry name" value="Classic Zinc Finger"/>
    <property type="match status" value="4"/>
</dbReference>
<feature type="compositionally biased region" description="Polar residues" evidence="6">
    <location>
        <begin position="183"/>
        <end position="204"/>
    </location>
</feature>
<reference evidence="9" key="1">
    <citation type="submission" date="2021-12" db="EMBL/GenBank/DDBJ databases">
        <authorList>
            <person name="King R."/>
        </authorList>
    </citation>
    <scope>NUCLEOTIDE SEQUENCE</scope>
</reference>
<feature type="compositionally biased region" description="Polar residues" evidence="6">
    <location>
        <begin position="704"/>
        <end position="723"/>
    </location>
</feature>
<evidence type="ECO:0000256" key="4">
    <source>
        <dbReference type="ARBA" id="ARBA00022833"/>
    </source>
</evidence>